<evidence type="ECO:0000313" key="2">
    <source>
        <dbReference type="Proteomes" id="UP000217257"/>
    </source>
</evidence>
<organism evidence="1 2">
    <name type="scientific">Cystobacter fuscus</name>
    <dbReference type="NCBI Taxonomy" id="43"/>
    <lineage>
        <taxon>Bacteria</taxon>
        <taxon>Pseudomonadati</taxon>
        <taxon>Myxococcota</taxon>
        <taxon>Myxococcia</taxon>
        <taxon>Myxococcales</taxon>
        <taxon>Cystobacterineae</taxon>
        <taxon>Archangiaceae</taxon>
        <taxon>Cystobacter</taxon>
    </lineage>
</organism>
<dbReference type="InterPro" id="IPR004155">
    <property type="entry name" value="PBS_lyase_HEAT"/>
</dbReference>
<name>A0A250J1R4_9BACT</name>
<dbReference type="InterPro" id="IPR011989">
    <property type="entry name" value="ARM-like"/>
</dbReference>
<evidence type="ECO:0000313" key="1">
    <source>
        <dbReference type="EMBL" id="ATB37929.1"/>
    </source>
</evidence>
<protein>
    <submittedName>
        <fullName evidence="1">HEAT repeat domain protein</fullName>
    </submittedName>
</protein>
<gene>
    <name evidence="1" type="ORF">CYFUS_003354</name>
</gene>
<dbReference type="Proteomes" id="UP000217257">
    <property type="component" value="Chromosome"/>
</dbReference>
<proteinExistence type="predicted"/>
<dbReference type="Gene3D" id="1.25.10.10">
    <property type="entry name" value="Leucine-rich Repeat Variant"/>
    <property type="match status" value="2"/>
</dbReference>
<reference evidence="1 2" key="1">
    <citation type="submission" date="2017-06" db="EMBL/GenBank/DDBJ databases">
        <title>Sequencing and comparative analysis of myxobacterial genomes.</title>
        <authorList>
            <person name="Rupp O."/>
            <person name="Goesmann A."/>
            <person name="Sogaard-Andersen L."/>
        </authorList>
    </citation>
    <scope>NUCLEOTIDE SEQUENCE [LARGE SCALE GENOMIC DNA]</scope>
    <source>
        <strain evidence="1 2">DSM 52655</strain>
    </source>
</reference>
<sequence length="325" mass="35481">MDWRAERDRALFSLEHDRDPRLRAEAAELLFHLAAEDASRAPELAPVLPRLLADKQVAVRRTGVGLATAVLPADELPGFLAARASDEESLVRLEAAGRMADLVRADCRGSLARFLEDSSFEVRFEAARGMASLQHPAGLEVLLQALDKDLLRFRALGALAELGDARAVSAVKSLFHRLLLPAFDRTQAAGVLARLGDAEGAAWLLKRSERRRWNWAQDRALAVELCGEVKAPGALERLHSIVVDPRDKCRGAAARGLGRLGDARALPWLLALLDEPGVPEDFRLDAAEGLWLLAVPEGRARVRAALPAFSAEARSELTELIQEMP</sequence>
<dbReference type="EMBL" id="CP022098">
    <property type="protein sequence ID" value="ATB37929.1"/>
    <property type="molecule type" value="Genomic_DNA"/>
</dbReference>
<dbReference type="KEGG" id="cfus:CYFUS_003354"/>
<dbReference type="SMART" id="SM00567">
    <property type="entry name" value="EZ_HEAT"/>
    <property type="match status" value="7"/>
</dbReference>
<dbReference type="SUPFAM" id="SSF48371">
    <property type="entry name" value="ARM repeat"/>
    <property type="match status" value="2"/>
</dbReference>
<dbReference type="Pfam" id="PF13646">
    <property type="entry name" value="HEAT_2"/>
    <property type="match status" value="2"/>
</dbReference>
<accession>A0A250J1R4</accession>
<dbReference type="InterPro" id="IPR016024">
    <property type="entry name" value="ARM-type_fold"/>
</dbReference>
<dbReference type="AlphaFoldDB" id="A0A250J1R4"/>